<dbReference type="AlphaFoldDB" id="A0A239K2T3"/>
<organism evidence="5 6">
    <name type="scientific">Actinacidiphila glaucinigra</name>
    <dbReference type="NCBI Taxonomy" id="235986"/>
    <lineage>
        <taxon>Bacteria</taxon>
        <taxon>Bacillati</taxon>
        <taxon>Actinomycetota</taxon>
        <taxon>Actinomycetes</taxon>
        <taxon>Kitasatosporales</taxon>
        <taxon>Streptomycetaceae</taxon>
        <taxon>Actinacidiphila</taxon>
    </lineage>
</organism>
<sequence length="378" mass="39364">MSSSPSPLHGQLHAVHVLGETARAHVASVAGGLVARGVQVTVCGPGEAEERYGFGAAGARFAPVEITRRSQPRADAVVVTALRAACAGADVVHAHGLRAGLLATMALSGRRTPLVVTWHGAVLAEGARGRVLRLLERRVARAAEVVLGASSDLVDRARSAGARDARLGPIGVPAPPRVAPSVEAVAEAERRRQKTRDEFAVGERPLLLAVGRLEPRKGYHLLLDAAHGWAGAAPAPLLVVAGEGSLRTELQERIDAEELPVRLLGRRDDVPELLAAADVVVLPSRWEGRSLIAQEALHAGAPLVATSVGGTPELVGEAAVLVPYGNPKTLADTVTRLLEDPARRAGLAAAGPVQAATWPTEDDTVAQVLSIYDELTSC</sequence>
<dbReference type="EMBL" id="FZOF01000014">
    <property type="protein sequence ID" value="SNT12351.1"/>
    <property type="molecule type" value="Genomic_DNA"/>
</dbReference>
<dbReference type="Pfam" id="PF00534">
    <property type="entry name" value="Glycos_transf_1"/>
    <property type="match status" value="1"/>
</dbReference>
<evidence type="ECO:0000313" key="6">
    <source>
        <dbReference type="Proteomes" id="UP000198280"/>
    </source>
</evidence>
<dbReference type="Pfam" id="PF13579">
    <property type="entry name" value="Glyco_trans_4_4"/>
    <property type="match status" value="1"/>
</dbReference>
<dbReference type="GO" id="GO:1901137">
    <property type="term" value="P:carbohydrate derivative biosynthetic process"/>
    <property type="evidence" value="ECO:0007669"/>
    <property type="project" value="UniProtKB-ARBA"/>
</dbReference>
<dbReference type="Proteomes" id="UP000198280">
    <property type="component" value="Unassembled WGS sequence"/>
</dbReference>
<evidence type="ECO:0000256" key="2">
    <source>
        <dbReference type="ARBA" id="ARBA00022679"/>
    </source>
</evidence>
<dbReference type="CDD" id="cd03801">
    <property type="entry name" value="GT4_PimA-like"/>
    <property type="match status" value="1"/>
</dbReference>
<dbReference type="InterPro" id="IPR001296">
    <property type="entry name" value="Glyco_trans_1"/>
</dbReference>
<dbReference type="RefSeq" id="WP_179279964.1">
    <property type="nucleotide sequence ID" value="NZ_FZOF01000014.1"/>
</dbReference>
<keyword evidence="1" id="KW-0328">Glycosyltransferase</keyword>
<evidence type="ECO:0000313" key="5">
    <source>
        <dbReference type="EMBL" id="SNT12351.1"/>
    </source>
</evidence>
<dbReference type="Gene3D" id="3.40.50.2000">
    <property type="entry name" value="Glycogen Phosphorylase B"/>
    <property type="match status" value="2"/>
</dbReference>
<dbReference type="InterPro" id="IPR050194">
    <property type="entry name" value="Glycosyltransferase_grp1"/>
</dbReference>
<dbReference type="GO" id="GO:0016757">
    <property type="term" value="F:glycosyltransferase activity"/>
    <property type="evidence" value="ECO:0007669"/>
    <property type="project" value="UniProtKB-KW"/>
</dbReference>
<dbReference type="PANTHER" id="PTHR45947:SF3">
    <property type="entry name" value="SULFOQUINOVOSYL TRANSFERASE SQD2"/>
    <property type="match status" value="1"/>
</dbReference>
<dbReference type="PANTHER" id="PTHR45947">
    <property type="entry name" value="SULFOQUINOVOSYL TRANSFERASE SQD2"/>
    <property type="match status" value="1"/>
</dbReference>
<proteinExistence type="predicted"/>
<name>A0A239K2T3_9ACTN</name>
<evidence type="ECO:0000259" key="4">
    <source>
        <dbReference type="Pfam" id="PF13579"/>
    </source>
</evidence>
<protein>
    <submittedName>
        <fullName evidence="5">Glycosyltransferase involved in cell wall bisynthesis</fullName>
    </submittedName>
</protein>
<feature type="domain" description="Glycosyl transferase family 1" evidence="3">
    <location>
        <begin position="196"/>
        <end position="349"/>
    </location>
</feature>
<keyword evidence="2 5" id="KW-0808">Transferase</keyword>
<accession>A0A239K2T3</accession>
<dbReference type="InterPro" id="IPR028098">
    <property type="entry name" value="Glyco_trans_4-like_N"/>
</dbReference>
<feature type="domain" description="Glycosyltransferase subfamily 4-like N-terminal" evidence="4">
    <location>
        <begin position="23"/>
        <end position="167"/>
    </location>
</feature>
<gene>
    <name evidence="5" type="ORF">SAMN05216252_114167</name>
</gene>
<evidence type="ECO:0000256" key="1">
    <source>
        <dbReference type="ARBA" id="ARBA00022676"/>
    </source>
</evidence>
<dbReference type="SUPFAM" id="SSF53756">
    <property type="entry name" value="UDP-Glycosyltransferase/glycogen phosphorylase"/>
    <property type="match status" value="1"/>
</dbReference>
<evidence type="ECO:0000259" key="3">
    <source>
        <dbReference type="Pfam" id="PF00534"/>
    </source>
</evidence>
<reference evidence="5 6" key="1">
    <citation type="submission" date="2017-06" db="EMBL/GenBank/DDBJ databases">
        <authorList>
            <person name="Kim H.J."/>
            <person name="Triplett B.A."/>
        </authorList>
    </citation>
    <scope>NUCLEOTIDE SEQUENCE [LARGE SCALE GENOMIC DNA]</scope>
    <source>
        <strain evidence="5 6">CGMCC 4.1858</strain>
    </source>
</reference>
<keyword evidence="6" id="KW-1185">Reference proteome</keyword>